<dbReference type="InterPro" id="IPR020617">
    <property type="entry name" value="Thiolase_C"/>
</dbReference>
<evidence type="ECO:0000256" key="4">
    <source>
        <dbReference type="ARBA" id="ARBA00023315"/>
    </source>
</evidence>
<feature type="active site" description="Proton acceptor" evidence="7">
    <location>
        <position position="402"/>
    </location>
</feature>
<sequence>MEDEDTFPRKVQKTIMSSQPLTPSPDDIVIVGAARTAQGRMLGALASKSAVDLGAAAVTGALEKAGVSAETIDYVYMGQVVQAAAGQNPAKQTAVAAGLPMSTPAVTVNKVCLSGLDAVINGARMIRVGDAQVVVAGGQESMTNAPHLAAGVRAGAKFGSLALQDSLERDGLTDPVHGTAMGVETEEGNTSRGITREQQDEVAALSNQRAEAAINDGTFAEEIVPVEVTKRREKVLVDTDEGVRPGTTQEGLSALRPAFAKDGTITAASASQISDGASAVVLTTRAYAEENGLTVFAALGASGETAGPDTYLHSQPAQAVSAALGKQGWDTADLDFLEVNEAFASVVVQSIKDLDYPLEKTNIHGGGISLGHPIGASGARLVVTAAHELNRRGGGRAAVSLCGGGGQGDALLLWR</sequence>
<dbReference type="PANTHER" id="PTHR18919">
    <property type="entry name" value="ACETYL-COA C-ACYLTRANSFERASE"/>
    <property type="match status" value="1"/>
</dbReference>
<accession>X5DRY7</accession>
<comment type="similarity">
    <text evidence="1 8">Belongs to the thiolase-like superfamily. Thiolase family.</text>
</comment>
<protein>
    <recommendedName>
        <fullName evidence="6">Probable acetyl-CoA acetyltransferase</fullName>
        <ecNumber evidence="2">2.3.1.9</ecNumber>
    </recommendedName>
    <alternativeName>
        <fullName evidence="5">Acetoacetyl-CoA thiolase</fullName>
    </alternativeName>
</protein>
<dbReference type="HOGENOM" id="CLU_031026_0_0_11"/>
<dbReference type="InterPro" id="IPR020610">
    <property type="entry name" value="Thiolase_AS"/>
</dbReference>
<dbReference type="SUPFAM" id="SSF53901">
    <property type="entry name" value="Thiolase-like"/>
    <property type="match status" value="2"/>
</dbReference>
<dbReference type="PANTHER" id="PTHR18919:SF107">
    <property type="entry name" value="ACETYL-COA ACETYLTRANSFERASE, CYTOSOLIC"/>
    <property type="match status" value="1"/>
</dbReference>
<dbReference type="PIRSF" id="PIRSF000429">
    <property type="entry name" value="Ac-CoA_Ac_transf"/>
    <property type="match status" value="1"/>
</dbReference>
<feature type="domain" description="Thiolase C-terminal" evidence="10">
    <location>
        <begin position="294"/>
        <end position="413"/>
    </location>
</feature>
<dbReference type="STRING" id="1404245.CGLY_04820"/>
<dbReference type="PROSITE" id="PS00737">
    <property type="entry name" value="THIOLASE_2"/>
    <property type="match status" value="1"/>
</dbReference>
<dbReference type="Gene3D" id="3.40.47.10">
    <property type="match status" value="2"/>
</dbReference>
<evidence type="ECO:0000256" key="5">
    <source>
        <dbReference type="ARBA" id="ARBA00030755"/>
    </source>
</evidence>
<dbReference type="AlphaFoldDB" id="X5DRY7"/>
<evidence type="ECO:0000256" key="3">
    <source>
        <dbReference type="ARBA" id="ARBA00022679"/>
    </source>
</evidence>
<dbReference type="InterPro" id="IPR016039">
    <property type="entry name" value="Thiolase-like"/>
</dbReference>
<feature type="domain" description="Thiolase N-terminal" evidence="9">
    <location>
        <begin position="28"/>
        <end position="285"/>
    </location>
</feature>
<evidence type="ECO:0000313" key="11">
    <source>
        <dbReference type="EMBL" id="AHW63412.1"/>
    </source>
</evidence>
<evidence type="ECO:0000256" key="1">
    <source>
        <dbReference type="ARBA" id="ARBA00010982"/>
    </source>
</evidence>
<dbReference type="KEGG" id="cgy:CGLY_04820"/>
<evidence type="ECO:0000313" key="12">
    <source>
        <dbReference type="Proteomes" id="UP000023703"/>
    </source>
</evidence>
<evidence type="ECO:0000256" key="8">
    <source>
        <dbReference type="RuleBase" id="RU003557"/>
    </source>
</evidence>
<dbReference type="InterPro" id="IPR020616">
    <property type="entry name" value="Thiolase_N"/>
</dbReference>
<dbReference type="PROSITE" id="PS00098">
    <property type="entry name" value="THIOLASE_1"/>
    <property type="match status" value="1"/>
</dbReference>
<proteinExistence type="inferred from homology"/>
<keyword evidence="4 8" id="KW-0012">Acyltransferase</keyword>
<keyword evidence="3 8" id="KW-0808">Transferase</keyword>
<dbReference type="InterPro" id="IPR002155">
    <property type="entry name" value="Thiolase"/>
</dbReference>
<name>X5DRY7_9CORY</name>
<evidence type="ECO:0000259" key="9">
    <source>
        <dbReference type="Pfam" id="PF00108"/>
    </source>
</evidence>
<feature type="active site" description="Proton acceptor" evidence="7">
    <location>
        <position position="372"/>
    </location>
</feature>
<dbReference type="Proteomes" id="UP000023703">
    <property type="component" value="Chromosome"/>
</dbReference>
<dbReference type="Pfam" id="PF00108">
    <property type="entry name" value="Thiolase_N"/>
    <property type="match status" value="1"/>
</dbReference>
<dbReference type="EMBL" id="CP006842">
    <property type="protein sequence ID" value="AHW63412.1"/>
    <property type="molecule type" value="Genomic_DNA"/>
</dbReference>
<dbReference type="Pfam" id="PF02803">
    <property type="entry name" value="Thiolase_C"/>
    <property type="match status" value="1"/>
</dbReference>
<organism evidence="11 12">
    <name type="scientific">Corynebacterium glyciniphilum AJ 3170</name>
    <dbReference type="NCBI Taxonomy" id="1404245"/>
    <lineage>
        <taxon>Bacteria</taxon>
        <taxon>Bacillati</taxon>
        <taxon>Actinomycetota</taxon>
        <taxon>Actinomycetes</taxon>
        <taxon>Mycobacteriales</taxon>
        <taxon>Corynebacteriaceae</taxon>
        <taxon>Corynebacterium</taxon>
    </lineage>
</organism>
<dbReference type="EC" id="2.3.1.9" evidence="2"/>
<dbReference type="InterPro" id="IPR020613">
    <property type="entry name" value="Thiolase_CS"/>
</dbReference>
<dbReference type="GO" id="GO:0003985">
    <property type="term" value="F:acetyl-CoA C-acetyltransferase activity"/>
    <property type="evidence" value="ECO:0007669"/>
    <property type="project" value="UniProtKB-EC"/>
</dbReference>
<evidence type="ECO:0000256" key="7">
    <source>
        <dbReference type="PIRSR" id="PIRSR000429-1"/>
    </source>
</evidence>
<evidence type="ECO:0000256" key="6">
    <source>
        <dbReference type="ARBA" id="ARBA00040529"/>
    </source>
</evidence>
<reference evidence="11 12" key="1">
    <citation type="journal article" date="2015" name="Int. J. Syst. Evol. Microbiol.">
        <title>Revisiting Corynebacterium glyciniphilum (ex Kubota et al., 1972) sp. nov., nom. rev., isolated from putrefied banana.</title>
        <authorList>
            <person name="Al-Dilaimi A."/>
            <person name="Bednarz H."/>
            <person name="Lomker A."/>
            <person name="Niehaus K."/>
            <person name="Kalinowski J."/>
            <person name="Ruckert C."/>
        </authorList>
    </citation>
    <scope>NUCLEOTIDE SEQUENCE [LARGE SCALE GENOMIC DNA]</scope>
    <source>
        <strain evidence="11">AJ 3170</strain>
    </source>
</reference>
<dbReference type="CDD" id="cd00751">
    <property type="entry name" value="thiolase"/>
    <property type="match status" value="1"/>
</dbReference>
<feature type="active site" description="Acyl-thioester intermediate" evidence="7">
    <location>
        <position position="112"/>
    </location>
</feature>
<dbReference type="InterPro" id="IPR020615">
    <property type="entry name" value="Thiolase_acyl_enz_int_AS"/>
</dbReference>
<keyword evidence="12" id="KW-1185">Reference proteome</keyword>
<dbReference type="NCBIfam" id="TIGR01930">
    <property type="entry name" value="AcCoA-C-Actrans"/>
    <property type="match status" value="1"/>
</dbReference>
<evidence type="ECO:0000256" key="2">
    <source>
        <dbReference type="ARBA" id="ARBA00012705"/>
    </source>
</evidence>
<dbReference type="PROSITE" id="PS00099">
    <property type="entry name" value="THIOLASE_3"/>
    <property type="match status" value="1"/>
</dbReference>
<gene>
    <name evidence="11" type="ORF">CGLY_04820</name>
</gene>
<dbReference type="eggNOG" id="COG0183">
    <property type="taxonomic scope" value="Bacteria"/>
</dbReference>
<evidence type="ECO:0000259" key="10">
    <source>
        <dbReference type="Pfam" id="PF02803"/>
    </source>
</evidence>